<dbReference type="STRING" id="1908264.BKK54_06490"/>
<name>A0A1V3J5E1_9PAST</name>
<comment type="caution">
    <text evidence="1">The sequence shown here is derived from an EMBL/GenBank/DDBJ whole genome shotgun (WGS) entry which is preliminary data.</text>
</comment>
<organism evidence="1 2">
    <name type="scientific">Rodentibacter genomosp. 1</name>
    <dbReference type="NCBI Taxonomy" id="1908264"/>
    <lineage>
        <taxon>Bacteria</taxon>
        <taxon>Pseudomonadati</taxon>
        <taxon>Pseudomonadota</taxon>
        <taxon>Gammaproteobacteria</taxon>
        <taxon>Pasteurellales</taxon>
        <taxon>Pasteurellaceae</taxon>
        <taxon>Rodentibacter</taxon>
    </lineage>
</organism>
<proteinExistence type="predicted"/>
<evidence type="ECO:0000313" key="2">
    <source>
        <dbReference type="Proteomes" id="UP000188481"/>
    </source>
</evidence>
<evidence type="ECO:0000313" key="1">
    <source>
        <dbReference type="EMBL" id="OOF50291.1"/>
    </source>
</evidence>
<gene>
    <name evidence="1" type="ORF">BKK54_06490</name>
</gene>
<protein>
    <submittedName>
        <fullName evidence="1">Uncharacterized protein</fullName>
    </submittedName>
</protein>
<dbReference type="EMBL" id="MLHN01000010">
    <property type="protein sequence ID" value="OOF50291.1"/>
    <property type="molecule type" value="Genomic_DNA"/>
</dbReference>
<sequence length="82" mass="9724">MADQVYEFKQVTDILVLNDEQFDRFLEDFKEWFKFQKQARAEVEELKKSGIHITLADFIRWKDDNAVGVGIITIDLQKSKKD</sequence>
<dbReference type="Proteomes" id="UP000188481">
    <property type="component" value="Unassembled WGS sequence"/>
</dbReference>
<reference evidence="1 2" key="1">
    <citation type="submission" date="2016-10" db="EMBL/GenBank/DDBJ databases">
        <title>Rodentibacter gen. nov. and new species.</title>
        <authorList>
            <person name="Christensen H."/>
        </authorList>
    </citation>
    <scope>NUCLEOTIDE SEQUENCE [LARGE SCALE GENOMIC DNA]</scope>
    <source>
        <strain evidence="2">ppn416</strain>
    </source>
</reference>
<keyword evidence="2" id="KW-1185">Reference proteome</keyword>
<dbReference type="AlphaFoldDB" id="A0A1V3J5E1"/>
<accession>A0A1V3J5E1</accession>
<dbReference type="RefSeq" id="WP_077542329.1">
    <property type="nucleotide sequence ID" value="NZ_MLHN01000010.1"/>
</dbReference>